<dbReference type="Proteomes" id="UP000604046">
    <property type="component" value="Unassembled WGS sequence"/>
</dbReference>
<sequence length="87" mass="9363">MTVNDTKAAIRSFRACVKEKGASSCVGERKVVAEGLATAVKSECSPYVEDFFACFSHRYQLSSCGDATVSKLLKCQDQFAGQLMAGK</sequence>
<dbReference type="EMBL" id="CAJNDS010002083">
    <property type="protein sequence ID" value="CAE7314914.1"/>
    <property type="molecule type" value="Genomic_DNA"/>
</dbReference>
<evidence type="ECO:0000313" key="1">
    <source>
        <dbReference type="EMBL" id="CAE7314914.1"/>
    </source>
</evidence>
<keyword evidence="2" id="KW-1185">Reference proteome</keyword>
<accession>A0A812ND82</accession>
<evidence type="ECO:0000313" key="2">
    <source>
        <dbReference type="Proteomes" id="UP000604046"/>
    </source>
</evidence>
<evidence type="ECO:0008006" key="3">
    <source>
        <dbReference type="Google" id="ProtNLM"/>
    </source>
</evidence>
<dbReference type="OrthoDB" id="444981at2759"/>
<comment type="caution">
    <text evidence="1">The sequence shown here is derived from an EMBL/GenBank/DDBJ whole genome shotgun (WGS) entry which is preliminary data.</text>
</comment>
<organism evidence="1 2">
    <name type="scientific">Symbiodinium natans</name>
    <dbReference type="NCBI Taxonomy" id="878477"/>
    <lineage>
        <taxon>Eukaryota</taxon>
        <taxon>Sar</taxon>
        <taxon>Alveolata</taxon>
        <taxon>Dinophyceae</taxon>
        <taxon>Suessiales</taxon>
        <taxon>Symbiodiniaceae</taxon>
        <taxon>Symbiodinium</taxon>
    </lineage>
</organism>
<dbReference type="AlphaFoldDB" id="A0A812ND82"/>
<name>A0A812ND82_9DINO</name>
<protein>
    <recommendedName>
        <fullName evidence="3">IMS import disulfide relay-system CHCH-CHCH-like Cx9C domain-containing protein</fullName>
    </recommendedName>
</protein>
<gene>
    <name evidence="1" type="ORF">SNAT2548_LOCUS16524</name>
</gene>
<proteinExistence type="predicted"/>
<reference evidence="1" key="1">
    <citation type="submission" date="2021-02" db="EMBL/GenBank/DDBJ databases">
        <authorList>
            <person name="Dougan E. K."/>
            <person name="Rhodes N."/>
            <person name="Thang M."/>
            <person name="Chan C."/>
        </authorList>
    </citation>
    <scope>NUCLEOTIDE SEQUENCE</scope>
</reference>